<proteinExistence type="predicted"/>
<protein>
    <submittedName>
        <fullName evidence="2">Uncharacterized protein</fullName>
    </submittedName>
</protein>
<dbReference type="OrthoDB" id="7486514at2759"/>
<keyword evidence="3" id="KW-1185">Reference proteome</keyword>
<feature type="region of interest" description="Disordered" evidence="1">
    <location>
        <begin position="127"/>
        <end position="149"/>
    </location>
</feature>
<name>A0A8J9UI67_9NEOP</name>
<sequence>MVRVLFVGEILYILIKILATHTRFARVARASQDDFRLVEIVPILADFVVNGQGDDVNVDGRGNDVDVDGRSDVGKACFNSFLRHNLAALGEFIFDQFPPAPASESDRKRHNHMIGAAHCAHLSPRVRPTVTSRDRARPPPGPPDTANRLHWIDPPTFLIQDKYYINRGWRRWHAGAPAGGPVPLRPRCPPHIAFAGARPGGDSHAAL</sequence>
<gene>
    <name evidence="2" type="ORF">BINO364_LOCUS6697</name>
</gene>
<dbReference type="EMBL" id="OV170222">
    <property type="protein sequence ID" value="CAH0720472.1"/>
    <property type="molecule type" value="Genomic_DNA"/>
</dbReference>
<accession>A0A8J9UI67</accession>
<evidence type="ECO:0000313" key="3">
    <source>
        <dbReference type="Proteomes" id="UP000838878"/>
    </source>
</evidence>
<reference evidence="2" key="1">
    <citation type="submission" date="2021-12" db="EMBL/GenBank/DDBJ databases">
        <authorList>
            <person name="Martin H S."/>
        </authorList>
    </citation>
    <scope>NUCLEOTIDE SEQUENCE</scope>
</reference>
<organism evidence="2 3">
    <name type="scientific">Brenthis ino</name>
    <name type="common">lesser marbled fritillary</name>
    <dbReference type="NCBI Taxonomy" id="405034"/>
    <lineage>
        <taxon>Eukaryota</taxon>
        <taxon>Metazoa</taxon>
        <taxon>Ecdysozoa</taxon>
        <taxon>Arthropoda</taxon>
        <taxon>Hexapoda</taxon>
        <taxon>Insecta</taxon>
        <taxon>Pterygota</taxon>
        <taxon>Neoptera</taxon>
        <taxon>Endopterygota</taxon>
        <taxon>Lepidoptera</taxon>
        <taxon>Glossata</taxon>
        <taxon>Ditrysia</taxon>
        <taxon>Papilionoidea</taxon>
        <taxon>Nymphalidae</taxon>
        <taxon>Heliconiinae</taxon>
        <taxon>Argynnini</taxon>
        <taxon>Brenthis</taxon>
    </lineage>
</organism>
<dbReference type="Proteomes" id="UP000838878">
    <property type="component" value="Chromosome 2"/>
</dbReference>
<evidence type="ECO:0000256" key="1">
    <source>
        <dbReference type="SAM" id="MobiDB-lite"/>
    </source>
</evidence>
<evidence type="ECO:0000313" key="2">
    <source>
        <dbReference type="EMBL" id="CAH0720472.1"/>
    </source>
</evidence>
<dbReference type="AlphaFoldDB" id="A0A8J9UI67"/>
<feature type="non-terminal residue" evidence="2">
    <location>
        <position position="207"/>
    </location>
</feature>